<protein>
    <recommendedName>
        <fullName evidence="8">Xylulokinase</fullName>
    </recommendedName>
</protein>
<dbReference type="PIRSF" id="PIRSF000538">
    <property type="entry name" value="GlpK"/>
    <property type="match status" value="1"/>
</dbReference>
<feature type="domain" description="Carbohydrate kinase FGGY C-terminal" evidence="5">
    <location>
        <begin position="317"/>
        <end position="468"/>
    </location>
</feature>
<keyword evidence="3" id="KW-0418">Kinase</keyword>
<keyword evidence="2" id="KW-0808">Transferase</keyword>
<comment type="similarity">
    <text evidence="1">Belongs to the FGGY kinase family.</text>
</comment>
<dbReference type="InterPro" id="IPR018485">
    <property type="entry name" value="FGGY_C"/>
</dbReference>
<dbReference type="SUPFAM" id="SSF53067">
    <property type="entry name" value="Actin-like ATPase domain"/>
    <property type="match status" value="2"/>
</dbReference>
<dbReference type="AlphaFoldDB" id="A0A838Y0J3"/>
<evidence type="ECO:0000256" key="2">
    <source>
        <dbReference type="ARBA" id="ARBA00022679"/>
    </source>
</evidence>
<dbReference type="GO" id="GO:0016301">
    <property type="term" value="F:kinase activity"/>
    <property type="evidence" value="ECO:0007669"/>
    <property type="project" value="UniProtKB-KW"/>
</dbReference>
<evidence type="ECO:0000259" key="4">
    <source>
        <dbReference type="Pfam" id="PF00370"/>
    </source>
</evidence>
<dbReference type="Pfam" id="PF02782">
    <property type="entry name" value="FGGY_C"/>
    <property type="match status" value="1"/>
</dbReference>
<dbReference type="Pfam" id="PF00370">
    <property type="entry name" value="FGGY_N"/>
    <property type="match status" value="1"/>
</dbReference>
<evidence type="ECO:0000256" key="1">
    <source>
        <dbReference type="ARBA" id="ARBA00009156"/>
    </source>
</evidence>
<dbReference type="RefSeq" id="WP_181760690.1">
    <property type="nucleotide sequence ID" value="NZ_BMCR01000010.1"/>
</dbReference>
<evidence type="ECO:0000256" key="3">
    <source>
        <dbReference type="ARBA" id="ARBA00022777"/>
    </source>
</evidence>
<proteinExistence type="inferred from homology"/>
<organism evidence="6 7">
    <name type="scientific">Stappia taiwanensis</name>
    <dbReference type="NCBI Taxonomy" id="992267"/>
    <lineage>
        <taxon>Bacteria</taxon>
        <taxon>Pseudomonadati</taxon>
        <taxon>Pseudomonadota</taxon>
        <taxon>Alphaproteobacteria</taxon>
        <taxon>Hyphomicrobiales</taxon>
        <taxon>Stappiaceae</taxon>
        <taxon>Stappia</taxon>
    </lineage>
</organism>
<reference evidence="6 7" key="2">
    <citation type="submission" date="2020-08" db="EMBL/GenBank/DDBJ databases">
        <title>Stappia taiwanensis sp. nov., isolated from a coastal thermal spring.</title>
        <authorList>
            <person name="Kampfer P."/>
        </authorList>
    </citation>
    <scope>NUCLEOTIDE SEQUENCE [LARGE SCALE GENOMIC DNA]</scope>
    <source>
        <strain evidence="6 7">DSM 23284</strain>
    </source>
</reference>
<dbReference type="GO" id="GO:0005975">
    <property type="term" value="P:carbohydrate metabolic process"/>
    <property type="evidence" value="ECO:0007669"/>
    <property type="project" value="InterPro"/>
</dbReference>
<feature type="domain" description="Carbohydrate kinase FGGY N-terminal" evidence="4">
    <location>
        <begin position="13"/>
        <end position="269"/>
    </location>
</feature>
<evidence type="ECO:0000313" key="6">
    <source>
        <dbReference type="EMBL" id="MBA4612490.1"/>
    </source>
</evidence>
<keyword evidence="7" id="KW-1185">Reference proteome</keyword>
<dbReference type="InterPro" id="IPR018484">
    <property type="entry name" value="FGGY_N"/>
</dbReference>
<dbReference type="Gene3D" id="3.30.420.40">
    <property type="match status" value="2"/>
</dbReference>
<dbReference type="Proteomes" id="UP000559404">
    <property type="component" value="Unassembled WGS sequence"/>
</dbReference>
<dbReference type="InterPro" id="IPR043129">
    <property type="entry name" value="ATPase_NBD"/>
</dbReference>
<sequence length="520" mass="55197">MSEQAKAQGRDLVIAADFGTSGVKLAAVDRQLAIIASVVVAYPLSFPAAGQAEQNPQDWWDALRTGVAGLAGRVENLGARCAALVFSAQMCGLVCTDRDAAPLRPAIIWLDKRAGTLSRRMNGGFPSIAGYRLDKLIAWTRIANGAPSHNGMDPPAKMLWVKQNEPEVWAASHKLLDVKDWLLARATGRFTTTADSANLTWMMDTRPGREGWSPYLAGRLGLPLDKLPEIVDGTSTVGGLTASAAADLGLAAGLPVIAGAGDVNAAAIGSGAMADGQLHAYAGTSAWLSGFFPSRRIDIFHSYATIASSVGFRPLLIATQESAGTAFAWAARLTGETAGDSDAALGALYEDIGEPSESDPVFVPWLAGERVPVDDDRLRGVFYGLSVQHDRNALLRAVLEGVALNMRWAMSKVARQKGVRNDLPMPLVGGAAVNPHFVQSLADALKRRIDVREPRNAGVLGAAVIAGAGLGWFESVEAAAPVLSALPARSYDPQPAGMARLDSRYRALDRQRSRLLKLYR</sequence>
<accession>A0A838Y0J3</accession>
<evidence type="ECO:0008006" key="8">
    <source>
        <dbReference type="Google" id="ProtNLM"/>
    </source>
</evidence>
<evidence type="ECO:0000259" key="5">
    <source>
        <dbReference type="Pfam" id="PF02782"/>
    </source>
</evidence>
<dbReference type="PANTHER" id="PTHR43095:SF5">
    <property type="entry name" value="XYLULOSE KINASE"/>
    <property type="match status" value="1"/>
</dbReference>
<gene>
    <name evidence="6" type="ORF">H1W37_12555</name>
</gene>
<dbReference type="PANTHER" id="PTHR43095">
    <property type="entry name" value="SUGAR KINASE"/>
    <property type="match status" value="1"/>
</dbReference>
<name>A0A838Y0J3_9HYPH</name>
<dbReference type="CDD" id="cd07805">
    <property type="entry name" value="ASKHA_NBD_FGGY_CvXK-like"/>
    <property type="match status" value="1"/>
</dbReference>
<dbReference type="InterPro" id="IPR000577">
    <property type="entry name" value="Carb_kinase_FGGY"/>
</dbReference>
<reference evidence="6 7" key="1">
    <citation type="submission" date="2020-07" db="EMBL/GenBank/DDBJ databases">
        <authorList>
            <person name="Li M."/>
        </authorList>
    </citation>
    <scope>NUCLEOTIDE SEQUENCE [LARGE SCALE GENOMIC DNA]</scope>
    <source>
        <strain evidence="6 7">DSM 23284</strain>
    </source>
</reference>
<dbReference type="InterPro" id="IPR050406">
    <property type="entry name" value="FGGY_Carb_Kinase"/>
</dbReference>
<comment type="caution">
    <text evidence="6">The sequence shown here is derived from an EMBL/GenBank/DDBJ whole genome shotgun (WGS) entry which is preliminary data.</text>
</comment>
<dbReference type="EMBL" id="JACEON010000011">
    <property type="protein sequence ID" value="MBA4612490.1"/>
    <property type="molecule type" value="Genomic_DNA"/>
</dbReference>
<evidence type="ECO:0000313" key="7">
    <source>
        <dbReference type="Proteomes" id="UP000559404"/>
    </source>
</evidence>